<dbReference type="Proteomes" id="UP001157039">
    <property type="component" value="Unassembled WGS sequence"/>
</dbReference>
<organism evidence="11 13">
    <name type="scientific">Tetragenococcus osmophilus</name>
    <dbReference type="NCBI Taxonomy" id="526944"/>
    <lineage>
        <taxon>Bacteria</taxon>
        <taxon>Bacillati</taxon>
        <taxon>Bacillota</taxon>
        <taxon>Bacilli</taxon>
        <taxon>Lactobacillales</taxon>
        <taxon>Enterococcaceae</taxon>
        <taxon>Tetragenococcus</taxon>
    </lineage>
</organism>
<keyword evidence="3" id="KW-0963">Cytoplasm</keyword>
<evidence type="ECO:0000313" key="13">
    <source>
        <dbReference type="Proteomes" id="UP001157039"/>
    </source>
</evidence>
<evidence type="ECO:0000313" key="10">
    <source>
        <dbReference type="EMBL" id="GMA73292.1"/>
    </source>
</evidence>
<reference evidence="9" key="3">
    <citation type="submission" date="2018-03" db="EMBL/GenBank/DDBJ databases">
        <authorList>
            <person name="Jeon C.O."/>
        </authorList>
    </citation>
    <scope>NUCLEOTIDE SEQUENCE</scope>
    <source>
        <strain evidence="9">JCM 31126</strain>
    </source>
</reference>
<evidence type="ECO:0000256" key="7">
    <source>
        <dbReference type="ARBA" id="ARBA00022777"/>
    </source>
</evidence>
<dbReference type="EMBL" id="BSUW01000001">
    <property type="protein sequence ID" value="GMA73292.1"/>
    <property type="molecule type" value="Genomic_DNA"/>
</dbReference>
<evidence type="ECO:0000256" key="1">
    <source>
        <dbReference type="ARBA" id="ARBA00004496"/>
    </source>
</evidence>
<dbReference type="AlphaFoldDB" id="A0AA37XPB4"/>
<feature type="domain" description="PTS EIIB type-4" evidence="8">
    <location>
        <begin position="1"/>
        <end position="156"/>
    </location>
</feature>
<sequence length="156" mass="17706">MIKLVRIDYRLLHGQVVFAWSKALGITRTIVVNDEAATDDFKKMSLNLSKPSGMKLNIFTVDETIKKMPKIEQLSDNIMLIFGNTGETLKFCEAYSKIEEINYGGLPNKEGAEQYSNAIHLVPSEVEDSKKLKNLGIHLYMQQVPTSRKEDLNEKL</sequence>
<dbReference type="Proteomes" id="UP000268310">
    <property type="component" value="Chromosome"/>
</dbReference>
<gene>
    <name evidence="9" type="ORF">C7K38_01670</name>
    <name evidence="10" type="ORF">GCM10025885_23410</name>
    <name evidence="11" type="ORF">GCM10025885_24030</name>
</gene>
<keyword evidence="4" id="KW-0762">Sugar transport</keyword>
<dbReference type="GO" id="GO:0005737">
    <property type="term" value="C:cytoplasm"/>
    <property type="evidence" value="ECO:0007669"/>
    <property type="project" value="UniProtKB-SubCell"/>
</dbReference>
<reference evidence="11 13" key="2">
    <citation type="journal article" date="2014" name="Int. J. Syst. Evol. Microbiol.">
        <title>Complete genome sequence of Corynebacterium casei LMG S-19264T (=DSM 44701T), isolated from a smear-ripened cheese.</title>
        <authorList>
            <consortium name="US DOE Joint Genome Institute (JGI-PGF)"/>
            <person name="Walter F."/>
            <person name="Albersmeier A."/>
            <person name="Kalinowski J."/>
            <person name="Ruckert C."/>
        </authorList>
    </citation>
    <scope>NUCLEOTIDE SEQUENCE [LARGE SCALE GENOMIC DNA]</scope>
    <source>
        <strain evidence="11 13">NBRC 114545</strain>
    </source>
</reference>
<evidence type="ECO:0000313" key="11">
    <source>
        <dbReference type="EMBL" id="GMA73354.1"/>
    </source>
</evidence>
<dbReference type="Pfam" id="PF03830">
    <property type="entry name" value="PTSIIB_sorb"/>
    <property type="match status" value="1"/>
</dbReference>
<protein>
    <submittedName>
        <fullName evidence="9">PTS mannose/fructose/sorbose transporter subunit IIB</fullName>
    </submittedName>
    <submittedName>
        <fullName evidence="11">PTS sorbose transporter subunit IIC</fullName>
    </submittedName>
</protein>
<dbReference type="EMBL" id="CP027783">
    <property type="protein sequence ID" value="AYW47191.1"/>
    <property type="molecule type" value="Genomic_DNA"/>
</dbReference>
<dbReference type="InterPro" id="IPR036667">
    <property type="entry name" value="PTS_IIB_sorbose-sp_sf"/>
</dbReference>
<evidence type="ECO:0000256" key="6">
    <source>
        <dbReference type="ARBA" id="ARBA00022683"/>
    </source>
</evidence>
<keyword evidence="5" id="KW-0808">Transferase</keyword>
<dbReference type="EMBL" id="BSUW01000002">
    <property type="protein sequence ID" value="GMA73354.1"/>
    <property type="molecule type" value="Genomic_DNA"/>
</dbReference>
<evidence type="ECO:0000256" key="5">
    <source>
        <dbReference type="ARBA" id="ARBA00022679"/>
    </source>
</evidence>
<dbReference type="PROSITE" id="PS51101">
    <property type="entry name" value="PTS_EIIB_TYPE_4"/>
    <property type="match status" value="1"/>
</dbReference>
<dbReference type="SUPFAM" id="SSF52728">
    <property type="entry name" value="PTS IIb component"/>
    <property type="match status" value="1"/>
</dbReference>
<name>A0AA37XPB4_9ENTE</name>
<keyword evidence="2" id="KW-0813">Transport</keyword>
<proteinExistence type="predicted"/>
<keyword evidence="12" id="KW-1185">Reference proteome</keyword>
<accession>A0AA37XPB4</accession>
<evidence type="ECO:0000256" key="3">
    <source>
        <dbReference type="ARBA" id="ARBA00022490"/>
    </source>
</evidence>
<reference evidence="11" key="4">
    <citation type="submission" date="2023-02" db="EMBL/GenBank/DDBJ databases">
        <authorList>
            <person name="Sun Q."/>
            <person name="Mori K."/>
        </authorList>
    </citation>
    <scope>NUCLEOTIDE SEQUENCE</scope>
    <source>
        <strain evidence="11">NBRC 114545</strain>
    </source>
</reference>
<dbReference type="GO" id="GO:0008982">
    <property type="term" value="F:protein-N(PI)-phosphohistidine-sugar phosphotransferase activity"/>
    <property type="evidence" value="ECO:0007669"/>
    <property type="project" value="InterPro"/>
</dbReference>
<keyword evidence="7" id="KW-0418">Kinase</keyword>
<evidence type="ECO:0000256" key="2">
    <source>
        <dbReference type="ARBA" id="ARBA00022448"/>
    </source>
</evidence>
<evidence type="ECO:0000259" key="8">
    <source>
        <dbReference type="PROSITE" id="PS51101"/>
    </source>
</evidence>
<evidence type="ECO:0000313" key="12">
    <source>
        <dbReference type="Proteomes" id="UP000268310"/>
    </source>
</evidence>
<dbReference type="InterPro" id="IPR004720">
    <property type="entry name" value="PTS_IIB_sorbose-sp"/>
</dbReference>
<keyword evidence="6" id="KW-0598">Phosphotransferase system</keyword>
<evidence type="ECO:0000256" key="4">
    <source>
        <dbReference type="ARBA" id="ARBA00022597"/>
    </source>
</evidence>
<dbReference type="GO" id="GO:0009401">
    <property type="term" value="P:phosphoenolpyruvate-dependent sugar phosphotransferase system"/>
    <property type="evidence" value="ECO:0007669"/>
    <property type="project" value="UniProtKB-KW"/>
</dbReference>
<evidence type="ECO:0000313" key="9">
    <source>
        <dbReference type="EMBL" id="AYW47191.1"/>
    </source>
</evidence>
<dbReference type="Gene3D" id="3.40.35.10">
    <property type="entry name" value="Phosphotransferase system, sorbose subfamily IIB component"/>
    <property type="match status" value="1"/>
</dbReference>
<dbReference type="GO" id="GO:0016301">
    <property type="term" value="F:kinase activity"/>
    <property type="evidence" value="ECO:0007669"/>
    <property type="project" value="UniProtKB-KW"/>
</dbReference>
<reference evidence="9 12" key="1">
    <citation type="journal article" date="2012" name="Int. J. Syst. Evol. Microbiol.">
        <title>Characterization of Tetragenococcus strains from sugar thick juice reveals a novel species, Tetragenococcus osmophilus sp. nov., and divides Tetragenococcus halophilus into two subspecies, T. halophilus subsp. halophilus subsp. nov. and T. halophilus subsp. flandriensis subsp. nov.</title>
        <authorList>
            <person name="Juste A."/>
            <person name="Van Trappen S."/>
            <person name="Verreth C."/>
            <person name="Cleenwerck I."/>
            <person name="De Vos P."/>
            <person name="Lievens B."/>
            <person name="Willems K.A."/>
        </authorList>
    </citation>
    <scope>NUCLEOTIDE SEQUENCE [LARGE SCALE GENOMIC DNA]</scope>
    <source>
        <strain evidence="9 12">JCM 31126</strain>
    </source>
</reference>
<dbReference type="KEGG" id="too:C7K38_01670"/>
<dbReference type="RefSeq" id="WP_123934197.1">
    <property type="nucleotide sequence ID" value="NZ_BSUW01000001.1"/>
</dbReference>
<comment type="subcellular location">
    <subcellularLocation>
        <location evidence="1">Cytoplasm</location>
    </subcellularLocation>
</comment>